<dbReference type="GO" id="GO:0009254">
    <property type="term" value="P:peptidoglycan turnover"/>
    <property type="evidence" value="ECO:0007669"/>
    <property type="project" value="TreeGrafter"/>
</dbReference>
<dbReference type="AlphaFoldDB" id="A0AA47EU44"/>
<reference evidence="11" key="1">
    <citation type="submission" date="2022-10" db="EMBL/GenBank/DDBJ databases">
        <title>Complete genome sequence resource for Xanthomonas hortorum isolated from Greek Oregano.</title>
        <authorList>
            <person name="Gonzalez-Tobon J."/>
            <person name="Helmann T.C."/>
            <person name="Daughtrey M."/>
            <person name="Stodghill P.V."/>
            <person name="Filiatrault M.J."/>
        </authorList>
    </citation>
    <scope>NUCLEOTIDE SEQUENCE</scope>
    <source>
        <strain evidence="11">Oregano 108</strain>
    </source>
</reference>
<gene>
    <name evidence="11" type="ORF">OEG85_04655</name>
</gene>
<accession>A0AA47EU44</accession>
<keyword evidence="3 8" id="KW-0645">Protease</keyword>
<dbReference type="CDD" id="cd06583">
    <property type="entry name" value="PGRP"/>
    <property type="match status" value="1"/>
</dbReference>
<dbReference type="InterPro" id="IPR008256">
    <property type="entry name" value="Peptidase_S1B"/>
</dbReference>
<evidence type="ECO:0000259" key="10">
    <source>
        <dbReference type="SMART" id="SM00644"/>
    </source>
</evidence>
<dbReference type="SMART" id="SM00644">
    <property type="entry name" value="Ami_2"/>
    <property type="match status" value="1"/>
</dbReference>
<feature type="region of interest" description="Disordered" evidence="9">
    <location>
        <begin position="213"/>
        <end position="241"/>
    </location>
</feature>
<dbReference type="EMBL" id="CP107241">
    <property type="protein sequence ID" value="WAH65274.1"/>
    <property type="molecule type" value="Genomic_DNA"/>
</dbReference>
<dbReference type="InterPro" id="IPR009003">
    <property type="entry name" value="Peptidase_S1_PA"/>
</dbReference>
<dbReference type="PANTHER" id="PTHR30417">
    <property type="entry name" value="N-ACETYLMURAMOYL-L-ALANINE AMIDASE AMID"/>
    <property type="match status" value="1"/>
</dbReference>
<dbReference type="InterPro" id="IPR002502">
    <property type="entry name" value="Amidase_domain"/>
</dbReference>
<proteinExistence type="inferred from homology"/>
<evidence type="ECO:0000256" key="7">
    <source>
        <dbReference type="ARBA" id="ARBA00023316"/>
    </source>
</evidence>
<keyword evidence="7" id="KW-0961">Cell wall biogenesis/degradation</keyword>
<evidence type="ECO:0000256" key="6">
    <source>
        <dbReference type="ARBA" id="ARBA00022825"/>
    </source>
</evidence>
<evidence type="ECO:0000256" key="3">
    <source>
        <dbReference type="ARBA" id="ARBA00022670"/>
    </source>
</evidence>
<comment type="catalytic activity">
    <reaction evidence="1">
        <text>Hydrolyzes the link between N-acetylmuramoyl residues and L-amino acid residues in certain cell-wall glycopeptides.</text>
        <dbReference type="EC" id="3.5.1.28"/>
    </reaction>
</comment>
<dbReference type="GO" id="GO:0071555">
    <property type="term" value="P:cell wall organization"/>
    <property type="evidence" value="ECO:0007669"/>
    <property type="project" value="UniProtKB-KW"/>
</dbReference>
<dbReference type="Gene3D" id="2.40.10.10">
    <property type="entry name" value="Trypsin-like serine proteases"/>
    <property type="match status" value="2"/>
</dbReference>
<dbReference type="RefSeq" id="WP_268214211.1">
    <property type="nucleotide sequence ID" value="NZ_CP107241.1"/>
</dbReference>
<dbReference type="GO" id="GO:0009253">
    <property type="term" value="P:peptidoglycan catabolic process"/>
    <property type="evidence" value="ECO:0007669"/>
    <property type="project" value="InterPro"/>
</dbReference>
<keyword evidence="4" id="KW-0732">Signal</keyword>
<evidence type="ECO:0000256" key="5">
    <source>
        <dbReference type="ARBA" id="ARBA00022801"/>
    </source>
</evidence>
<evidence type="ECO:0000256" key="4">
    <source>
        <dbReference type="ARBA" id="ARBA00022729"/>
    </source>
</evidence>
<dbReference type="Pfam" id="PF01510">
    <property type="entry name" value="Amidase_2"/>
    <property type="match status" value="1"/>
</dbReference>
<evidence type="ECO:0000256" key="2">
    <source>
        <dbReference type="ARBA" id="ARBA00008764"/>
    </source>
</evidence>
<dbReference type="SUPFAM" id="SSF50494">
    <property type="entry name" value="Trypsin-like serine proteases"/>
    <property type="match status" value="1"/>
</dbReference>
<feature type="domain" description="N-acetylmuramoyl-L-alanine amidase" evidence="10">
    <location>
        <begin position="580"/>
        <end position="716"/>
    </location>
</feature>
<sequence length="1091" mass="116686">MARIRATRDSINDRFNVLSFSVRSDNAPFEIGLATDPELLKPENRERRTSRTFFSSLVQTGSNGRDATYLVPPSVVARFVGQPRVYFGLATYSERDRARPVQVQMPDRGNMYINLSGLTERGLRRTARPQPTGSNHYAGEGAPLAWGGDALTAAAGAAPAKPATGNASAAAGGYSDGYSDELWQHPADQAAAQTRTPASNGATPAATSVTAQGWAAPQASNARPAVRPTRPPPAPAMQRSGVPAQAMRVVGQYDTPEDWRDALLAQLEFFASSARWVLGVPDTTVPPYSAICQVRRVDGSDAGTQHGTAFFIAPRLLLTAAHVVAGQSELIIVPGKQGAGVDHANEPFGRFHVGAADMLTHPAYSDTSYDFDMALIRVPEANAVAAPQFFDLVEELTQSRPEKTVVSGYAAFSPDTSVAGTVVNALIDPDRQHMHGGHLRELPSDETFSYDVQSLGGTSGSPVYYIDQGPSPRAHMVGVHIAPFNDVSNLGCRITAGKLAWIRQQAADWNQTLSFSLRARALSEPSAEESASEDPDRFGITGDEPPGIANAGAQSLRSRALDAPAAEYPGASRFAAAHARNFRAGRRAGVALDRIVIHITAGGPSIDGTIGWFQNPDARVSAHYLVGRDGEVVQMVRNADTGYHASAANSRSIGIEHCANKPSHGNPRDLPVTEPQYAASAALVAWLCQQLGLPADRAHIVGHQEISPGDNHACPSSIWDWDHYMACVQQALAGNAGAANPQPLSLQAGRGAATRARALTIGADDIAQAQRYAPQWADLFNWSAPAAVDSAVSARGMAIQRIQDAAGELSLDRYEVRCERLPEGWSAPALVEHLRLHLNDFIDTDYSTFIPYVAGVDDTTWQSASPLGAVFKIDIGGPDNAAVVASLVEPQRWRFTTVHTEWSGDHPVSGHRELGVRDDAGTPVFYTRGADRWTGGPGASIGFFAADRLWKSFQRKLSEWIQANGGAASVPAPFSERFHAEVVRILYPASAQSLSLPHSARALNSEPVYEVALIAQPDKRACWAAVMAMLLSYRRAAPVTPEALVAEVGASLSSSYGVEVLTAVSQRYGFTAIELPSNASLYHSPQQWPIG</sequence>
<evidence type="ECO:0000256" key="1">
    <source>
        <dbReference type="ARBA" id="ARBA00001561"/>
    </source>
</evidence>
<keyword evidence="6 8" id="KW-0720">Serine protease</keyword>
<feature type="region of interest" description="Disordered" evidence="9">
    <location>
        <begin position="524"/>
        <end position="551"/>
    </location>
</feature>
<evidence type="ECO:0000256" key="9">
    <source>
        <dbReference type="SAM" id="MobiDB-lite"/>
    </source>
</evidence>
<protein>
    <recommendedName>
        <fullName evidence="8">Serine protease</fullName>
        <ecNumber evidence="8">3.4.21.-</ecNumber>
    </recommendedName>
</protein>
<dbReference type="GO" id="GO:0006508">
    <property type="term" value="P:proteolysis"/>
    <property type="evidence" value="ECO:0007669"/>
    <property type="project" value="UniProtKB-KW"/>
</dbReference>
<dbReference type="PRINTS" id="PR00839">
    <property type="entry name" value="V8PROTEASE"/>
</dbReference>
<keyword evidence="5 8" id="KW-0378">Hydrolase</keyword>
<dbReference type="InterPro" id="IPR051206">
    <property type="entry name" value="NAMLAA_amidase_2"/>
</dbReference>
<dbReference type="EC" id="3.4.21.-" evidence="8"/>
<dbReference type="GO" id="GO:0008236">
    <property type="term" value="F:serine-type peptidase activity"/>
    <property type="evidence" value="ECO:0007669"/>
    <property type="project" value="UniProtKB-KW"/>
</dbReference>
<dbReference type="InterPro" id="IPR043504">
    <property type="entry name" value="Peptidase_S1_PA_chymotrypsin"/>
</dbReference>
<name>A0AA47EU44_9XANT</name>
<dbReference type="Gene3D" id="3.40.80.10">
    <property type="entry name" value="Peptidoglycan recognition protein-like"/>
    <property type="match status" value="1"/>
</dbReference>
<evidence type="ECO:0000313" key="12">
    <source>
        <dbReference type="Proteomes" id="UP001164737"/>
    </source>
</evidence>
<dbReference type="GO" id="GO:0008745">
    <property type="term" value="F:N-acetylmuramoyl-L-alanine amidase activity"/>
    <property type="evidence" value="ECO:0007669"/>
    <property type="project" value="UniProtKB-EC"/>
</dbReference>
<organism evidence="11 12">
    <name type="scientific">Xanthomonas hortorum</name>
    <dbReference type="NCBI Taxonomy" id="56454"/>
    <lineage>
        <taxon>Bacteria</taxon>
        <taxon>Pseudomonadati</taxon>
        <taxon>Pseudomonadota</taxon>
        <taxon>Gammaproteobacteria</taxon>
        <taxon>Lysobacterales</taxon>
        <taxon>Lysobacteraceae</taxon>
        <taxon>Xanthomonas</taxon>
    </lineage>
</organism>
<dbReference type="Proteomes" id="UP001164737">
    <property type="component" value="Chromosome"/>
</dbReference>
<feature type="region of interest" description="Disordered" evidence="9">
    <location>
        <begin position="120"/>
        <end position="141"/>
    </location>
</feature>
<dbReference type="Pfam" id="PF13365">
    <property type="entry name" value="Trypsin_2"/>
    <property type="match status" value="1"/>
</dbReference>
<comment type="similarity">
    <text evidence="2 8">Belongs to the peptidase S1B family.</text>
</comment>
<dbReference type="SUPFAM" id="SSF55846">
    <property type="entry name" value="N-acetylmuramoyl-L-alanine amidase-like"/>
    <property type="match status" value="1"/>
</dbReference>
<dbReference type="PANTHER" id="PTHR30417:SF1">
    <property type="entry name" value="N-ACETYLMURAMOYL-L-ALANINE AMIDASE AMID"/>
    <property type="match status" value="1"/>
</dbReference>
<evidence type="ECO:0000313" key="11">
    <source>
        <dbReference type="EMBL" id="WAH65274.1"/>
    </source>
</evidence>
<dbReference type="InterPro" id="IPR036505">
    <property type="entry name" value="Amidase/PGRP_sf"/>
</dbReference>
<evidence type="ECO:0000256" key="8">
    <source>
        <dbReference type="RuleBase" id="RU004296"/>
    </source>
</evidence>